<evidence type="ECO:0000256" key="1">
    <source>
        <dbReference type="ARBA" id="ARBA00004651"/>
    </source>
</evidence>
<feature type="transmembrane region" description="Helical" evidence="17">
    <location>
        <begin position="102"/>
        <end position="123"/>
    </location>
</feature>
<dbReference type="GO" id="GO:0015771">
    <property type="term" value="P:trehalose transport"/>
    <property type="evidence" value="ECO:0007669"/>
    <property type="project" value="TreeGrafter"/>
</dbReference>
<feature type="domain" description="PTS EIIB type-1" evidence="19">
    <location>
        <begin position="4"/>
        <end position="86"/>
    </location>
</feature>
<dbReference type="InterPro" id="IPR013013">
    <property type="entry name" value="PTS_EIIC_1"/>
</dbReference>
<dbReference type="InterPro" id="IPR011055">
    <property type="entry name" value="Dup_hybrid_motif"/>
</dbReference>
<feature type="domain" description="PTS EIIA type-1" evidence="18">
    <location>
        <begin position="511"/>
        <end position="615"/>
    </location>
</feature>
<dbReference type="InterPro" id="IPR018113">
    <property type="entry name" value="PTrfase_EIIB_Cys"/>
</dbReference>
<keyword evidence="8" id="KW-0418">Kinase</keyword>
<dbReference type="InterPro" id="IPR003352">
    <property type="entry name" value="PTS_EIIC"/>
</dbReference>
<dbReference type="Gene3D" id="3.30.1360.60">
    <property type="entry name" value="Glucose permease domain IIB"/>
    <property type="match status" value="1"/>
</dbReference>
<dbReference type="PROSITE" id="PS01035">
    <property type="entry name" value="PTS_EIIB_TYPE_1_CYS"/>
    <property type="match status" value="1"/>
</dbReference>
<dbReference type="InterPro" id="IPR050558">
    <property type="entry name" value="PTS_Sugar-Specific_Components"/>
</dbReference>
<dbReference type="InterPro" id="IPR036878">
    <property type="entry name" value="Glu_permease_IIB"/>
</dbReference>
<dbReference type="Pfam" id="PF00367">
    <property type="entry name" value="PTS_EIIB"/>
    <property type="match status" value="1"/>
</dbReference>
<dbReference type="InterPro" id="IPR001127">
    <property type="entry name" value="PTS_EIIA_1_perm"/>
</dbReference>
<keyword evidence="2" id="KW-0813">Transport</keyword>
<dbReference type="Pfam" id="PF02378">
    <property type="entry name" value="PTS_EIIC"/>
    <property type="match status" value="1"/>
</dbReference>
<dbReference type="InterPro" id="IPR011297">
    <property type="entry name" value="PTS_IIABC_b_glu"/>
</dbReference>
<dbReference type="FunFam" id="2.70.70.10:FF:000001">
    <property type="entry name" value="PTS system glucose-specific IIA component"/>
    <property type="match status" value="1"/>
</dbReference>
<feature type="transmembrane region" description="Helical" evidence="17">
    <location>
        <begin position="256"/>
        <end position="278"/>
    </location>
</feature>
<evidence type="ECO:0000259" key="18">
    <source>
        <dbReference type="PROSITE" id="PS51093"/>
    </source>
</evidence>
<feature type="domain" description="PTS EIIC type-1" evidence="20">
    <location>
        <begin position="104"/>
        <end position="477"/>
    </location>
</feature>
<dbReference type="AlphaFoldDB" id="A0A1N6FFK1"/>
<dbReference type="PANTHER" id="PTHR30175:SF1">
    <property type="entry name" value="PTS SYSTEM ARBUTIN-, CELLOBIOSE-, AND SALICIN-SPECIFIC EIIBC COMPONENT-RELATED"/>
    <property type="match status" value="1"/>
</dbReference>
<dbReference type="STRING" id="28230.SAMN05878443_0581"/>
<evidence type="ECO:0000259" key="19">
    <source>
        <dbReference type="PROSITE" id="PS51098"/>
    </source>
</evidence>
<evidence type="ECO:0000256" key="2">
    <source>
        <dbReference type="ARBA" id="ARBA00022448"/>
    </source>
</evidence>
<evidence type="ECO:0000256" key="4">
    <source>
        <dbReference type="ARBA" id="ARBA00022597"/>
    </source>
</evidence>
<dbReference type="OrthoDB" id="9769191at2"/>
<keyword evidence="4" id="KW-0762">Sugar transport</keyword>
<feature type="transmembrane region" description="Helical" evidence="17">
    <location>
        <begin position="175"/>
        <end position="194"/>
    </location>
</feature>
<dbReference type="FunFam" id="3.30.1360.60:FF:000001">
    <property type="entry name" value="PTS system glucose-specific IIBC component PtsG"/>
    <property type="match status" value="1"/>
</dbReference>
<evidence type="ECO:0000256" key="13">
    <source>
        <dbReference type="ARBA" id="ARBA00048931"/>
    </source>
</evidence>
<evidence type="ECO:0000256" key="7">
    <source>
        <dbReference type="ARBA" id="ARBA00022692"/>
    </source>
</evidence>
<keyword evidence="5" id="KW-0808">Transferase</keyword>
<dbReference type="EMBL" id="FSRN01000001">
    <property type="protein sequence ID" value="SIN94027.1"/>
    <property type="molecule type" value="Genomic_DNA"/>
</dbReference>
<keyword evidence="10 17" id="KW-0472">Membrane</keyword>
<gene>
    <name evidence="21" type="ORF">SAMN05878443_0581</name>
</gene>
<dbReference type="SUPFAM" id="SSF55604">
    <property type="entry name" value="Glucose permease domain IIB"/>
    <property type="match status" value="1"/>
</dbReference>
<dbReference type="PROSITE" id="PS00371">
    <property type="entry name" value="PTS_EIIA_TYPE_1_HIS"/>
    <property type="match status" value="1"/>
</dbReference>
<keyword evidence="6" id="KW-0598">Phosphotransferase system</keyword>
<accession>A0A1N6FFK1</accession>
<feature type="transmembrane region" description="Helical" evidence="17">
    <location>
        <begin position="368"/>
        <end position="387"/>
    </location>
</feature>
<dbReference type="Gene3D" id="2.70.70.10">
    <property type="entry name" value="Glucose Permease (Domain IIA)"/>
    <property type="match status" value="1"/>
</dbReference>
<dbReference type="Pfam" id="PF00358">
    <property type="entry name" value="PTS_EIIA_1"/>
    <property type="match status" value="1"/>
</dbReference>
<dbReference type="NCBIfam" id="TIGR01995">
    <property type="entry name" value="PTS-II-ABC-beta"/>
    <property type="match status" value="1"/>
</dbReference>
<evidence type="ECO:0000256" key="8">
    <source>
        <dbReference type="ARBA" id="ARBA00022777"/>
    </source>
</evidence>
<feature type="active site" description="Phosphocysteine intermediate; for EIIB activity" evidence="16">
    <location>
        <position position="26"/>
    </location>
</feature>
<protein>
    <recommendedName>
        <fullName evidence="14">PTS system sucrose-specific EIIBCA component</fullName>
        <ecNumber evidence="11">2.7.1.211</ecNumber>
    </recommendedName>
    <alternativeName>
        <fullName evidence="15">EIIBCA-Scr</fullName>
    </alternativeName>
</protein>
<evidence type="ECO:0000256" key="5">
    <source>
        <dbReference type="ARBA" id="ARBA00022679"/>
    </source>
</evidence>
<dbReference type="EC" id="2.7.1.211" evidence="11"/>
<dbReference type="PROSITE" id="PS51093">
    <property type="entry name" value="PTS_EIIA_TYPE_1"/>
    <property type="match status" value="1"/>
</dbReference>
<evidence type="ECO:0000256" key="9">
    <source>
        <dbReference type="ARBA" id="ARBA00022989"/>
    </source>
</evidence>
<dbReference type="GO" id="GO:0090589">
    <property type="term" value="F:protein-phosphocysteine-trehalose phosphotransferase system transporter activity"/>
    <property type="evidence" value="ECO:0007669"/>
    <property type="project" value="TreeGrafter"/>
</dbReference>
<dbReference type="PROSITE" id="PS51098">
    <property type="entry name" value="PTS_EIIB_TYPE_1"/>
    <property type="match status" value="1"/>
</dbReference>
<evidence type="ECO:0000313" key="21">
    <source>
        <dbReference type="EMBL" id="SIN94027.1"/>
    </source>
</evidence>
<keyword evidence="7 17" id="KW-0812">Transmembrane</keyword>
<dbReference type="eggNOG" id="COG1264">
    <property type="taxonomic scope" value="Bacteria"/>
</dbReference>
<dbReference type="CDD" id="cd00212">
    <property type="entry name" value="PTS_IIB_glc"/>
    <property type="match status" value="1"/>
</dbReference>
<keyword evidence="22" id="KW-1185">Reference proteome</keyword>
<feature type="transmembrane region" description="Helical" evidence="17">
    <location>
        <begin position="214"/>
        <end position="236"/>
    </location>
</feature>
<dbReference type="InterPro" id="IPR001996">
    <property type="entry name" value="PTS_IIB_1"/>
</dbReference>
<dbReference type="GO" id="GO:0016301">
    <property type="term" value="F:kinase activity"/>
    <property type="evidence" value="ECO:0007669"/>
    <property type="project" value="UniProtKB-KW"/>
</dbReference>
<feature type="transmembrane region" description="Helical" evidence="17">
    <location>
        <begin position="143"/>
        <end position="163"/>
    </location>
</feature>
<dbReference type="eggNOG" id="COG2190">
    <property type="taxonomic scope" value="Bacteria"/>
</dbReference>
<keyword evidence="3" id="KW-1003">Cell membrane</keyword>
<dbReference type="GO" id="GO:0005886">
    <property type="term" value="C:plasma membrane"/>
    <property type="evidence" value="ECO:0007669"/>
    <property type="project" value="UniProtKB-SubCell"/>
</dbReference>
<dbReference type="NCBIfam" id="TIGR00830">
    <property type="entry name" value="PTBA"/>
    <property type="match status" value="1"/>
</dbReference>
<evidence type="ECO:0000256" key="17">
    <source>
        <dbReference type="SAM" id="Phobius"/>
    </source>
</evidence>
<reference evidence="22" key="1">
    <citation type="submission" date="2016-11" db="EMBL/GenBank/DDBJ databases">
        <authorList>
            <person name="Varghese N."/>
            <person name="Submissions S."/>
        </authorList>
    </citation>
    <scope>NUCLEOTIDE SEQUENCE [LARGE SCALE GENOMIC DNA]</scope>
    <source>
        <strain evidence="22">313</strain>
    </source>
</reference>
<evidence type="ECO:0000259" key="20">
    <source>
        <dbReference type="PROSITE" id="PS51103"/>
    </source>
</evidence>
<dbReference type="RefSeq" id="WP_034547252.1">
    <property type="nucleotide sequence ID" value="NZ_FSRN01000001.1"/>
</dbReference>
<sequence length="641" mass="68085">MKYEALAKSIIENVGGTENINNLTHCVTRLRFKLKDESKANTDVLKKMDGIVTVIKSGGQYQVVIGNHVPDVYQEVMAVGNLNTLDESDSQNSEKTSIFNRFIDLISGIFAPTLGTLAATGMIKGFNALFVAFGWLTVESGTYQILNAVGDSLFYFFPIFLALTASKKLNVNQFTAMAIGASLVYPTLTGITAGEPLYTLFAGTLIESQVFIEFLGIPVILMTYSSSVIPIILSIILASKVEKGLKKIIPDVVKTFLVPFFTLLVVVPLTFIIIGPIATWAGSLVGAGTLAVYNLSPVVAGLIIGGFWQIFVMFGLHWGLIPVALNNLAVYGSDPVVAMSFAASFAQTGAIIAVMMKTKEKKVKSLSIPSIISGIFGVTEPAIYGISLPLKKPFIMSCIAGAIGGAAIGLIDAKIYMVGGLGVFGITNFLNPAGGNNGTVLGVIAIIIASTILSFVLTYLAGFGKLYEDDAIVAETTADGVIESGNEVYIGKDVIESPLKGSILPLFDVRDEAFSSGAMGKGLAIEPTDGKLVSPVNGVITMLFPTSHAIGITSDEGTEILIHIGMDTVQLDGEGFVPHVKQGDQVAKGQLLIEFDIEKIRDSGYSVITPIVITNSQNYLDVITTEKTSIASKEQLMTIVI</sequence>
<evidence type="ECO:0000256" key="12">
    <source>
        <dbReference type="ARBA" id="ARBA00045139"/>
    </source>
</evidence>
<dbReference type="PANTHER" id="PTHR30175">
    <property type="entry name" value="PHOSPHOTRANSFERASE SYSTEM TRANSPORT PROTEIN"/>
    <property type="match status" value="1"/>
</dbReference>
<evidence type="ECO:0000256" key="15">
    <source>
        <dbReference type="ARBA" id="ARBA00081008"/>
    </source>
</evidence>
<evidence type="ECO:0000256" key="6">
    <source>
        <dbReference type="ARBA" id="ARBA00022683"/>
    </source>
</evidence>
<dbReference type="Proteomes" id="UP000184758">
    <property type="component" value="Unassembled WGS sequence"/>
</dbReference>
<evidence type="ECO:0000313" key="22">
    <source>
        <dbReference type="Proteomes" id="UP000184758"/>
    </source>
</evidence>
<dbReference type="GO" id="GO:0008982">
    <property type="term" value="F:protein-N(PI)-phosphohistidine-sugar phosphotransferase activity"/>
    <property type="evidence" value="ECO:0007669"/>
    <property type="project" value="InterPro"/>
</dbReference>
<dbReference type="GO" id="GO:0009401">
    <property type="term" value="P:phosphoenolpyruvate-dependent sugar phosphotransferase system"/>
    <property type="evidence" value="ECO:0007669"/>
    <property type="project" value="UniProtKB-KW"/>
</dbReference>
<name>A0A1N6FFK1_9LACT</name>
<proteinExistence type="predicted"/>
<dbReference type="eggNOG" id="COG1263">
    <property type="taxonomic scope" value="Bacteria"/>
</dbReference>
<evidence type="ECO:0000256" key="16">
    <source>
        <dbReference type="PROSITE-ProRule" id="PRU00421"/>
    </source>
</evidence>
<dbReference type="SUPFAM" id="SSF51261">
    <property type="entry name" value="Duplicated hybrid motif"/>
    <property type="match status" value="1"/>
</dbReference>
<evidence type="ECO:0000256" key="3">
    <source>
        <dbReference type="ARBA" id="ARBA00022475"/>
    </source>
</evidence>
<comment type="catalytic activity">
    <reaction evidence="13">
        <text>N(pros)-phospho-L-histidyl-[protein](out) + sucrose = sucrose 6(G)-phosphate(in) + L-histidyl-[protein]</text>
        <dbReference type="Rhea" id="RHEA:49236"/>
        <dbReference type="Rhea" id="RHEA-COMP:9745"/>
        <dbReference type="Rhea" id="RHEA-COMP:9746"/>
        <dbReference type="ChEBI" id="CHEBI:17992"/>
        <dbReference type="ChEBI" id="CHEBI:29979"/>
        <dbReference type="ChEBI" id="CHEBI:64837"/>
        <dbReference type="ChEBI" id="CHEBI:91002"/>
        <dbReference type="EC" id="2.7.1.211"/>
    </reaction>
</comment>
<feature type="transmembrane region" description="Helical" evidence="17">
    <location>
        <begin position="440"/>
        <end position="461"/>
    </location>
</feature>
<organism evidence="21 22">
    <name type="scientific">Carnobacterium alterfunditum</name>
    <dbReference type="NCBI Taxonomy" id="28230"/>
    <lineage>
        <taxon>Bacteria</taxon>
        <taxon>Bacillati</taxon>
        <taxon>Bacillota</taxon>
        <taxon>Bacilli</taxon>
        <taxon>Lactobacillales</taxon>
        <taxon>Carnobacteriaceae</taxon>
        <taxon>Carnobacterium</taxon>
    </lineage>
</organism>
<comment type="function">
    <text evidence="12">The phosphoenolpyruvate-dependent sugar phosphotransferase system (sugar PTS), a major carbohydrate active transport system, catalyzes the phosphorylation of incoming sugar substrates concomitantly with their translocation across the cell membrane. This system is involved in sucrose transport.</text>
</comment>
<keyword evidence="9 17" id="KW-1133">Transmembrane helix</keyword>
<evidence type="ECO:0000256" key="14">
    <source>
        <dbReference type="ARBA" id="ARBA00074554"/>
    </source>
</evidence>
<evidence type="ECO:0000256" key="10">
    <source>
        <dbReference type="ARBA" id="ARBA00023136"/>
    </source>
</evidence>
<comment type="subcellular location">
    <subcellularLocation>
        <location evidence="1">Cell membrane</location>
        <topology evidence="1">Multi-pass membrane protein</topology>
    </subcellularLocation>
</comment>
<evidence type="ECO:0000256" key="11">
    <source>
        <dbReference type="ARBA" id="ARBA00044053"/>
    </source>
</evidence>
<dbReference type="PROSITE" id="PS51103">
    <property type="entry name" value="PTS_EIIC_TYPE_1"/>
    <property type="match status" value="1"/>
</dbReference>